<dbReference type="EMBL" id="CP021455">
    <property type="protein sequence ID" value="ARU05794.1"/>
    <property type="molecule type" value="Genomic_DNA"/>
</dbReference>
<dbReference type="Proteomes" id="UP000196138">
    <property type="component" value="Chromosome"/>
</dbReference>
<feature type="region of interest" description="Disordered" evidence="1">
    <location>
        <begin position="62"/>
        <end position="104"/>
    </location>
</feature>
<dbReference type="KEGG" id="cser:CCO03_14865"/>
<keyword evidence="2" id="KW-0732">Signal</keyword>
<name>A0A1Y0EQ67_9BURK</name>
<proteinExistence type="predicted"/>
<dbReference type="AlphaFoldDB" id="A0A1Y0EQ67"/>
<sequence>MHRFVSLKRFCSSWVVIASISLAQGALAQGAVPLASDQPAPVNPQARAAVHPRDLPFILASEVDLPQPDQNKAASSVSRARTATPRLPLVSEQPAFSETPAAQR</sequence>
<feature type="compositionally biased region" description="Polar residues" evidence="1">
    <location>
        <begin position="94"/>
        <end position="104"/>
    </location>
</feature>
<evidence type="ECO:0000256" key="1">
    <source>
        <dbReference type="SAM" id="MobiDB-lite"/>
    </source>
</evidence>
<protein>
    <submittedName>
        <fullName evidence="3">Uncharacterized protein</fullName>
    </submittedName>
</protein>
<keyword evidence="4" id="KW-1185">Reference proteome</keyword>
<organism evidence="3 4">
    <name type="scientific">Comamonas serinivorans</name>
    <dbReference type="NCBI Taxonomy" id="1082851"/>
    <lineage>
        <taxon>Bacteria</taxon>
        <taxon>Pseudomonadati</taxon>
        <taxon>Pseudomonadota</taxon>
        <taxon>Betaproteobacteria</taxon>
        <taxon>Burkholderiales</taxon>
        <taxon>Comamonadaceae</taxon>
        <taxon>Comamonas</taxon>
    </lineage>
</organism>
<evidence type="ECO:0000256" key="2">
    <source>
        <dbReference type="SAM" id="SignalP"/>
    </source>
</evidence>
<evidence type="ECO:0000313" key="3">
    <source>
        <dbReference type="EMBL" id="ARU05794.1"/>
    </source>
</evidence>
<gene>
    <name evidence="3" type="ORF">CCO03_14865</name>
</gene>
<evidence type="ECO:0000313" key="4">
    <source>
        <dbReference type="Proteomes" id="UP000196138"/>
    </source>
</evidence>
<accession>A0A1Y0EQ67</accession>
<feature type="signal peptide" evidence="2">
    <location>
        <begin position="1"/>
        <end position="28"/>
    </location>
</feature>
<feature type="compositionally biased region" description="Low complexity" evidence="1">
    <location>
        <begin position="73"/>
        <end position="84"/>
    </location>
</feature>
<reference evidence="3 4" key="1">
    <citation type="submission" date="2017-05" db="EMBL/GenBank/DDBJ databases">
        <authorList>
            <person name="Song R."/>
            <person name="Chenine A.L."/>
            <person name="Ruprecht R.M."/>
        </authorList>
    </citation>
    <scope>NUCLEOTIDE SEQUENCE [LARGE SCALE GENOMIC DNA]</scope>
    <source>
        <strain evidence="3 4">DSM 26136</strain>
    </source>
</reference>
<dbReference type="RefSeq" id="WP_087282308.1">
    <property type="nucleotide sequence ID" value="NZ_CP021455.1"/>
</dbReference>
<feature type="chain" id="PRO_5012214489" evidence="2">
    <location>
        <begin position="29"/>
        <end position="104"/>
    </location>
</feature>